<dbReference type="AlphaFoldDB" id="A0A4Y7T2T0"/>
<accession>A0A4Y7T2T0</accession>
<evidence type="ECO:0000313" key="2">
    <source>
        <dbReference type="Proteomes" id="UP000298030"/>
    </source>
</evidence>
<comment type="caution">
    <text evidence="1">The sequence shown here is derived from an EMBL/GenBank/DDBJ whole genome shotgun (WGS) entry which is preliminary data.</text>
</comment>
<name>A0A4Y7T2T0_COPMI</name>
<sequence>MTNVPVPLPSSYPITPPDVPLEIWGEIFLDVLSTSPLKVTTQVPTLCRVLEDNAHVDSISTRNTPISNVHFIPTYLHYLHYLP</sequence>
<protein>
    <submittedName>
        <fullName evidence="1">Uncharacterized protein</fullName>
    </submittedName>
</protein>
<reference evidence="1 2" key="1">
    <citation type="journal article" date="2019" name="Nat. Ecol. Evol.">
        <title>Megaphylogeny resolves global patterns of mushroom evolution.</title>
        <authorList>
            <person name="Varga T."/>
            <person name="Krizsan K."/>
            <person name="Foldi C."/>
            <person name="Dima B."/>
            <person name="Sanchez-Garcia M."/>
            <person name="Sanchez-Ramirez S."/>
            <person name="Szollosi G.J."/>
            <person name="Szarkandi J.G."/>
            <person name="Papp V."/>
            <person name="Albert L."/>
            <person name="Andreopoulos W."/>
            <person name="Angelini C."/>
            <person name="Antonin V."/>
            <person name="Barry K.W."/>
            <person name="Bougher N.L."/>
            <person name="Buchanan P."/>
            <person name="Buyck B."/>
            <person name="Bense V."/>
            <person name="Catcheside P."/>
            <person name="Chovatia M."/>
            <person name="Cooper J."/>
            <person name="Damon W."/>
            <person name="Desjardin D."/>
            <person name="Finy P."/>
            <person name="Geml J."/>
            <person name="Haridas S."/>
            <person name="Hughes K."/>
            <person name="Justo A."/>
            <person name="Karasinski D."/>
            <person name="Kautmanova I."/>
            <person name="Kiss B."/>
            <person name="Kocsube S."/>
            <person name="Kotiranta H."/>
            <person name="LaButti K.M."/>
            <person name="Lechner B.E."/>
            <person name="Liimatainen K."/>
            <person name="Lipzen A."/>
            <person name="Lukacs Z."/>
            <person name="Mihaltcheva S."/>
            <person name="Morgado L.N."/>
            <person name="Niskanen T."/>
            <person name="Noordeloos M.E."/>
            <person name="Ohm R.A."/>
            <person name="Ortiz-Santana B."/>
            <person name="Ovrebo C."/>
            <person name="Racz N."/>
            <person name="Riley R."/>
            <person name="Savchenko A."/>
            <person name="Shiryaev A."/>
            <person name="Soop K."/>
            <person name="Spirin V."/>
            <person name="Szebenyi C."/>
            <person name="Tomsovsky M."/>
            <person name="Tulloss R.E."/>
            <person name="Uehling J."/>
            <person name="Grigoriev I.V."/>
            <person name="Vagvolgyi C."/>
            <person name="Papp T."/>
            <person name="Martin F.M."/>
            <person name="Miettinen O."/>
            <person name="Hibbett D.S."/>
            <person name="Nagy L.G."/>
        </authorList>
    </citation>
    <scope>NUCLEOTIDE SEQUENCE [LARGE SCALE GENOMIC DNA]</scope>
    <source>
        <strain evidence="1 2">FP101781</strain>
    </source>
</reference>
<organism evidence="1 2">
    <name type="scientific">Coprinellus micaceus</name>
    <name type="common">Glistening ink-cap mushroom</name>
    <name type="synonym">Coprinus micaceus</name>
    <dbReference type="NCBI Taxonomy" id="71717"/>
    <lineage>
        <taxon>Eukaryota</taxon>
        <taxon>Fungi</taxon>
        <taxon>Dikarya</taxon>
        <taxon>Basidiomycota</taxon>
        <taxon>Agaricomycotina</taxon>
        <taxon>Agaricomycetes</taxon>
        <taxon>Agaricomycetidae</taxon>
        <taxon>Agaricales</taxon>
        <taxon>Agaricineae</taxon>
        <taxon>Psathyrellaceae</taxon>
        <taxon>Coprinellus</taxon>
    </lineage>
</organism>
<dbReference type="Proteomes" id="UP000298030">
    <property type="component" value="Unassembled WGS sequence"/>
</dbReference>
<dbReference type="EMBL" id="QPFP01000032">
    <property type="protein sequence ID" value="TEB28467.1"/>
    <property type="molecule type" value="Genomic_DNA"/>
</dbReference>
<evidence type="ECO:0000313" key="1">
    <source>
        <dbReference type="EMBL" id="TEB28467.1"/>
    </source>
</evidence>
<proteinExistence type="predicted"/>
<keyword evidence="2" id="KW-1185">Reference proteome</keyword>
<gene>
    <name evidence="1" type="ORF">FA13DRAFT_1735609</name>
</gene>